<name>A0A225X3P9_9STRA</name>
<protein>
    <recommendedName>
        <fullName evidence="4">Crinkler effector protein N-terminal domain-containing protein</fullName>
    </recommendedName>
</protein>
<dbReference type="GO" id="GO:0005576">
    <property type="term" value="C:extracellular region"/>
    <property type="evidence" value="ECO:0007669"/>
    <property type="project" value="UniProtKB-SubCell"/>
</dbReference>
<gene>
    <name evidence="5" type="ORF">PHMEG_000148</name>
</gene>
<evidence type="ECO:0000313" key="5">
    <source>
        <dbReference type="EMBL" id="OWZ24714.1"/>
    </source>
</evidence>
<evidence type="ECO:0000259" key="4">
    <source>
        <dbReference type="Pfam" id="PF20147"/>
    </source>
</evidence>
<dbReference type="InterPro" id="IPR045379">
    <property type="entry name" value="Crinkler_N"/>
</dbReference>
<evidence type="ECO:0000256" key="2">
    <source>
        <dbReference type="ARBA" id="ARBA00004613"/>
    </source>
</evidence>
<evidence type="ECO:0000256" key="1">
    <source>
        <dbReference type="ARBA" id="ARBA00004340"/>
    </source>
</evidence>
<dbReference type="AlphaFoldDB" id="A0A225X3P9"/>
<dbReference type="Proteomes" id="UP000198211">
    <property type="component" value="Unassembled WGS sequence"/>
</dbReference>
<keyword evidence="6" id="KW-1185">Reference proteome</keyword>
<dbReference type="EMBL" id="NBNE01000004">
    <property type="protein sequence ID" value="OWZ24714.1"/>
    <property type="molecule type" value="Genomic_DNA"/>
</dbReference>
<organism evidence="5 6">
    <name type="scientific">Phytophthora megakarya</name>
    <dbReference type="NCBI Taxonomy" id="4795"/>
    <lineage>
        <taxon>Eukaryota</taxon>
        <taxon>Sar</taxon>
        <taxon>Stramenopiles</taxon>
        <taxon>Oomycota</taxon>
        <taxon>Peronosporomycetes</taxon>
        <taxon>Peronosporales</taxon>
        <taxon>Peronosporaceae</taxon>
        <taxon>Phytophthora</taxon>
    </lineage>
</organism>
<reference evidence="6" key="1">
    <citation type="submission" date="2017-03" db="EMBL/GenBank/DDBJ databases">
        <title>Phytopthora megakarya and P. palmivora, two closely related causual agents of cacao black pod achieved similar genome size and gene model numbers by different mechanisms.</title>
        <authorList>
            <person name="Ali S."/>
            <person name="Shao J."/>
            <person name="Larry D.J."/>
            <person name="Kronmiller B."/>
            <person name="Shen D."/>
            <person name="Strem M.D."/>
            <person name="Melnick R.L."/>
            <person name="Guiltinan M.J."/>
            <person name="Tyler B.M."/>
            <person name="Meinhardt L.W."/>
            <person name="Bailey B.A."/>
        </authorList>
    </citation>
    <scope>NUCLEOTIDE SEQUENCE [LARGE SCALE GENOMIC DNA]</scope>
    <source>
        <strain evidence="6">zdho120</strain>
    </source>
</reference>
<accession>A0A225X3P9</accession>
<evidence type="ECO:0000313" key="6">
    <source>
        <dbReference type="Proteomes" id="UP000198211"/>
    </source>
</evidence>
<feature type="domain" description="Crinkler effector protein N-terminal" evidence="4">
    <location>
        <begin position="4"/>
        <end position="77"/>
    </location>
</feature>
<dbReference type="Pfam" id="PF20147">
    <property type="entry name" value="Crinkler"/>
    <property type="match status" value="1"/>
</dbReference>
<evidence type="ECO:0000256" key="3">
    <source>
        <dbReference type="ARBA" id="ARBA00022525"/>
    </source>
</evidence>
<sequence length="81" mass="9353">MMTPFSVTIDASEFVDDLKKMIKKNNENALKVVDGDELELYIAKNDNRWLNRSDLETVTLDEHGCPDGFEKMDPMSYTSKY</sequence>
<comment type="caution">
    <text evidence="5">The sequence shown here is derived from an EMBL/GenBank/DDBJ whole genome shotgun (WGS) entry which is preliminary data.</text>
</comment>
<proteinExistence type="predicted"/>
<dbReference type="GO" id="GO:0043657">
    <property type="term" value="C:host cell"/>
    <property type="evidence" value="ECO:0007669"/>
    <property type="project" value="UniProtKB-SubCell"/>
</dbReference>
<comment type="subcellular location">
    <subcellularLocation>
        <location evidence="1">Host cell</location>
    </subcellularLocation>
    <subcellularLocation>
        <location evidence="2">Secreted</location>
    </subcellularLocation>
</comment>
<keyword evidence="3" id="KW-0964">Secreted</keyword>